<reference evidence="4" key="1">
    <citation type="submission" date="2014-09" db="EMBL/GenBank/DDBJ databases">
        <title>Whole genome shotgun sequence of Streptomyces sp. NBRC 110027.</title>
        <authorList>
            <person name="Komaki H."/>
            <person name="Ichikawa N."/>
            <person name="Katano-Makiyama Y."/>
            <person name="Hosoyama A."/>
            <person name="Hashimoto M."/>
            <person name="Uohara A."/>
            <person name="Kitahashi Y."/>
            <person name="Ohji S."/>
            <person name="Kimura A."/>
            <person name="Yamazoe A."/>
            <person name="Igarashi Y."/>
            <person name="Fujita N."/>
        </authorList>
    </citation>
    <scope>NUCLEOTIDE SEQUENCE [LARGE SCALE GENOMIC DNA]</scope>
    <source>
        <strain evidence="4">NBRC 110027</strain>
    </source>
</reference>
<feature type="domain" description="HTH cro/C1-type" evidence="2">
    <location>
        <begin position="355"/>
        <end position="409"/>
    </location>
</feature>
<feature type="region of interest" description="Disordered" evidence="1">
    <location>
        <begin position="270"/>
        <end position="299"/>
    </location>
</feature>
<dbReference type="PROSITE" id="PS50943">
    <property type="entry name" value="HTH_CROC1"/>
    <property type="match status" value="1"/>
</dbReference>
<proteinExistence type="predicted"/>
<evidence type="ECO:0000259" key="2">
    <source>
        <dbReference type="PROSITE" id="PS50943"/>
    </source>
</evidence>
<gene>
    <name evidence="3" type="ORF">TPA0598_09_03100</name>
</gene>
<evidence type="ECO:0000313" key="4">
    <source>
        <dbReference type="Proteomes" id="UP000048965"/>
    </source>
</evidence>
<feature type="compositionally biased region" description="Basic and acidic residues" evidence="1">
    <location>
        <begin position="32"/>
        <end position="48"/>
    </location>
</feature>
<reference evidence="3 4" key="2">
    <citation type="journal article" date="2015" name="Stand. Genomic Sci.">
        <title>Draft genome sequence of marine-derived Streptomyces sp. TP-A0598, a producer of anti-MRSA antibiotic lydicamycins.</title>
        <authorList>
            <person name="Komaki H."/>
            <person name="Ichikawa N."/>
            <person name="Hosoyama A."/>
            <person name="Fujita N."/>
            <person name="Igarashi Y."/>
        </authorList>
    </citation>
    <scope>NUCLEOTIDE SEQUENCE [LARGE SCALE GENOMIC DNA]</scope>
    <source>
        <strain evidence="3 4">NBRC 110027</strain>
    </source>
</reference>
<dbReference type="InterPro" id="IPR010982">
    <property type="entry name" value="Lambda_DNA-bd_dom_sf"/>
</dbReference>
<dbReference type="Gene3D" id="1.10.260.40">
    <property type="entry name" value="lambda repressor-like DNA-binding domains"/>
    <property type="match status" value="1"/>
</dbReference>
<dbReference type="InterPro" id="IPR001387">
    <property type="entry name" value="Cro/C1-type_HTH"/>
</dbReference>
<organism evidence="3 4">
    <name type="scientific">Streptomyces lydicamycinicus</name>
    <dbReference type="NCBI Taxonomy" id="1546107"/>
    <lineage>
        <taxon>Bacteria</taxon>
        <taxon>Bacillati</taxon>
        <taxon>Actinomycetota</taxon>
        <taxon>Actinomycetes</taxon>
        <taxon>Kitasatosporales</taxon>
        <taxon>Streptomycetaceae</taxon>
        <taxon>Streptomyces</taxon>
    </lineage>
</organism>
<feature type="region of interest" description="Disordered" evidence="1">
    <location>
        <begin position="1"/>
        <end position="48"/>
    </location>
</feature>
<keyword evidence="4" id="KW-1185">Reference proteome</keyword>
<evidence type="ECO:0000313" key="3">
    <source>
        <dbReference type="EMBL" id="GAO12019.1"/>
    </source>
</evidence>
<dbReference type="Proteomes" id="UP000048965">
    <property type="component" value="Unassembled WGS sequence"/>
</dbReference>
<dbReference type="RefSeq" id="WP_245698905.1">
    <property type="nucleotide sequence ID" value="NZ_BBNO01000009.1"/>
</dbReference>
<dbReference type="Pfam" id="PF01381">
    <property type="entry name" value="HTH_3"/>
    <property type="match status" value="1"/>
</dbReference>
<dbReference type="SMART" id="SM00530">
    <property type="entry name" value="HTH_XRE"/>
    <property type="match status" value="1"/>
</dbReference>
<dbReference type="GO" id="GO:0003677">
    <property type="term" value="F:DNA binding"/>
    <property type="evidence" value="ECO:0007669"/>
    <property type="project" value="InterPro"/>
</dbReference>
<sequence>MAATAVEEGFGLTRVPRGPEAAAGTSAVKRSTRAEQEKAKRLGDGKTARERLRHTVRTGLSHAKDLDEFFNLLADAGLQVETRMLPSGDLQGYKVALPDDGTPVWFSGSSLATDLYLPQIRQRLTATEAQPTAAPSARRHRPSAWHVATAAAERNPHHLDHADDGAVQAHLTVFGEVLYALPARAPALLQAELHRAALAFEQAVHIRAHRPPARPRTARRPEVHAATLAAAEAAGHNPATVLQQAAQYRTLDDAKSASEVLVWRIHASATGTHPAPAHKPHKLATRTSSPPRRSVSDTGHKRAIAIARRPSTVRVPRRRPFCPPLGLTLRRGVVATTRRLRFAGGMAQSLTPQALEQQRGFRGMSVQELAEATGVSPGSVRRWEAGTQAVSDRAFGRLLKVLHCDAQDLTAGERGTETLQDLRRRAGMSAAEVAALLRRKRASQGLHISAEKVRDLERGRPVSGRDWLSPETQGWVARMLAQVYGIPDRVVIDAWRRTRPNDIAPTLPARRPRNTSEAALTIWRELNDRQRSYLTCIFHQDQEAEEEQRQNRYAGEAHRPAAAWRRLTLALSAPADLVGFTRIQERLRKAGIHDPGTGSSVSALDRRGLITVYRDRLYVDGLGDIPRTRVEMTRRGRAVARAALGVTPAPAPPAALLSPWLWKIVVRVARAGAQGVDGSLAGRGPHYLAVGQSPDGRTPSRGFIVLRLPDEADHGPYRWFLTDSGRRHIADHIDTYRSLYPSVEVGSIAAEFA</sequence>
<dbReference type="AlphaFoldDB" id="A0A0N7YMM4"/>
<dbReference type="CDD" id="cd00093">
    <property type="entry name" value="HTH_XRE"/>
    <property type="match status" value="1"/>
</dbReference>
<name>A0A0N7YMM4_9ACTN</name>
<protein>
    <recommendedName>
        <fullName evidence="2">HTH cro/C1-type domain-containing protein</fullName>
    </recommendedName>
</protein>
<comment type="caution">
    <text evidence="3">The sequence shown here is derived from an EMBL/GenBank/DDBJ whole genome shotgun (WGS) entry which is preliminary data.</text>
</comment>
<dbReference type="EMBL" id="BBNO01000009">
    <property type="protein sequence ID" value="GAO12019.1"/>
    <property type="molecule type" value="Genomic_DNA"/>
</dbReference>
<evidence type="ECO:0000256" key="1">
    <source>
        <dbReference type="SAM" id="MobiDB-lite"/>
    </source>
</evidence>
<dbReference type="SUPFAM" id="SSF47413">
    <property type="entry name" value="lambda repressor-like DNA-binding domains"/>
    <property type="match status" value="1"/>
</dbReference>
<accession>A0A0N7YMM4</accession>